<evidence type="ECO:0000256" key="5">
    <source>
        <dbReference type="ARBA" id="ARBA00022519"/>
    </source>
</evidence>
<evidence type="ECO:0000256" key="2">
    <source>
        <dbReference type="ARBA" id="ARBA00009765"/>
    </source>
</evidence>
<dbReference type="GO" id="GO:0005886">
    <property type="term" value="C:plasma membrane"/>
    <property type="evidence" value="ECO:0007669"/>
    <property type="project" value="UniProtKB-SubCell"/>
</dbReference>
<dbReference type="Gene3D" id="1.20.58.340">
    <property type="entry name" value="Magnesium transport protein CorA, transmembrane region"/>
    <property type="match status" value="2"/>
</dbReference>
<evidence type="ECO:0000313" key="13">
    <source>
        <dbReference type="EMBL" id="SHG10779.1"/>
    </source>
</evidence>
<keyword evidence="9" id="KW-0406">Ion transport</keyword>
<dbReference type="Gene3D" id="3.30.460.20">
    <property type="entry name" value="CorA soluble domain-like"/>
    <property type="match status" value="1"/>
</dbReference>
<feature type="transmembrane region" description="Helical" evidence="12">
    <location>
        <begin position="278"/>
        <end position="300"/>
    </location>
</feature>
<dbReference type="GO" id="GO:0015087">
    <property type="term" value="F:cobalt ion transmembrane transporter activity"/>
    <property type="evidence" value="ECO:0007669"/>
    <property type="project" value="TreeGrafter"/>
</dbReference>
<gene>
    <name evidence="13" type="ORF">SAMN02745157_3623</name>
</gene>
<accession>A0A1M5H438</accession>
<evidence type="ECO:0000256" key="11">
    <source>
        <dbReference type="SAM" id="Coils"/>
    </source>
</evidence>
<organism evidence="13 14">
    <name type="scientific">Kaistia soli DSM 19436</name>
    <dbReference type="NCBI Taxonomy" id="1122133"/>
    <lineage>
        <taxon>Bacteria</taxon>
        <taxon>Pseudomonadati</taxon>
        <taxon>Pseudomonadota</taxon>
        <taxon>Alphaproteobacteria</taxon>
        <taxon>Hyphomicrobiales</taxon>
        <taxon>Kaistiaceae</taxon>
        <taxon>Kaistia</taxon>
    </lineage>
</organism>
<dbReference type="OrthoDB" id="9803484at2"/>
<keyword evidence="8 12" id="KW-1133">Transmembrane helix</keyword>
<dbReference type="Pfam" id="PF01544">
    <property type="entry name" value="CorA"/>
    <property type="match status" value="1"/>
</dbReference>
<dbReference type="RefSeq" id="WP_073055413.1">
    <property type="nucleotide sequence ID" value="NZ_FQUP01000003.1"/>
</dbReference>
<dbReference type="STRING" id="1122133.SAMN02745157_3623"/>
<sequence length="339" mass="37847">MTVPNPNQPPPSGRPPTGVIWLYRFDPTGRAHARPVDEPFELFDPNDGFLWLHLDLVDRLVRDWIDKTSGLPAAARAVLLATDETALLECDEAAVWGVFIDTIQDPDDDTLRAAPMRFVLGDGFLISGRRHPVRSAALMRGRIDAGHLVGGPVALFELMIAQVLRAISETLRDLRLTADSIEDRVLDDRLHDEARRLAPLRRTAVRLRRQLAGFRGILRHFAEEHEDNEIQAGSRAAAERLFRRIEALDQEVLEIQDRARFLQDEIAAKIANNTNRHLYVLSILTAMLMPATLVTGIFGMNTSDLWLEQGGHGTMVAVAIAGGASAFVLYLLRRLGFFE</sequence>
<dbReference type="GO" id="GO:0050897">
    <property type="term" value="F:cobalt ion binding"/>
    <property type="evidence" value="ECO:0007669"/>
    <property type="project" value="TreeGrafter"/>
</dbReference>
<dbReference type="PANTHER" id="PTHR46494">
    <property type="entry name" value="CORA FAMILY METAL ION TRANSPORTER (EUROFUNG)"/>
    <property type="match status" value="1"/>
</dbReference>
<keyword evidence="10 12" id="KW-0472">Membrane</keyword>
<dbReference type="InterPro" id="IPR002523">
    <property type="entry name" value="MgTranspt_CorA/ZnTranspt_ZntB"/>
</dbReference>
<reference evidence="13 14" key="1">
    <citation type="submission" date="2016-11" db="EMBL/GenBank/DDBJ databases">
        <authorList>
            <person name="Jaros S."/>
            <person name="Januszkiewicz K."/>
            <person name="Wedrychowicz H."/>
        </authorList>
    </citation>
    <scope>NUCLEOTIDE SEQUENCE [LARGE SCALE GENOMIC DNA]</scope>
    <source>
        <strain evidence="13 14">DSM 19436</strain>
    </source>
</reference>
<keyword evidence="4" id="KW-1003">Cell membrane</keyword>
<keyword evidence="11" id="KW-0175">Coiled coil</keyword>
<feature type="coiled-coil region" evidence="11">
    <location>
        <begin position="238"/>
        <end position="265"/>
    </location>
</feature>
<keyword evidence="3" id="KW-0813">Transport</keyword>
<dbReference type="InterPro" id="IPR045861">
    <property type="entry name" value="CorA_cytoplasmic_dom"/>
</dbReference>
<keyword evidence="14" id="KW-1185">Reference proteome</keyword>
<evidence type="ECO:0000256" key="4">
    <source>
        <dbReference type="ARBA" id="ARBA00022475"/>
    </source>
</evidence>
<evidence type="ECO:0000256" key="7">
    <source>
        <dbReference type="ARBA" id="ARBA00022833"/>
    </source>
</evidence>
<evidence type="ECO:0000256" key="1">
    <source>
        <dbReference type="ARBA" id="ARBA00004651"/>
    </source>
</evidence>
<evidence type="ECO:0000256" key="10">
    <source>
        <dbReference type="ARBA" id="ARBA00023136"/>
    </source>
</evidence>
<dbReference type="SUPFAM" id="SSF144083">
    <property type="entry name" value="Magnesium transport protein CorA, transmembrane region"/>
    <property type="match status" value="1"/>
</dbReference>
<comment type="subcellular location">
    <subcellularLocation>
        <location evidence="1">Cell membrane</location>
        <topology evidence="1">Multi-pass membrane protein</topology>
    </subcellularLocation>
</comment>
<dbReference type="SUPFAM" id="SSF143865">
    <property type="entry name" value="CorA soluble domain-like"/>
    <property type="match status" value="1"/>
</dbReference>
<dbReference type="GO" id="GO:0015095">
    <property type="term" value="F:magnesium ion transmembrane transporter activity"/>
    <property type="evidence" value="ECO:0007669"/>
    <property type="project" value="TreeGrafter"/>
</dbReference>
<evidence type="ECO:0000256" key="3">
    <source>
        <dbReference type="ARBA" id="ARBA00022448"/>
    </source>
</evidence>
<evidence type="ECO:0000256" key="9">
    <source>
        <dbReference type="ARBA" id="ARBA00023065"/>
    </source>
</evidence>
<evidence type="ECO:0000256" key="8">
    <source>
        <dbReference type="ARBA" id="ARBA00022989"/>
    </source>
</evidence>
<name>A0A1M5H438_9HYPH</name>
<dbReference type="PANTHER" id="PTHR46494:SF3">
    <property type="entry name" value="ZINC TRANSPORT PROTEIN ZNTB"/>
    <property type="match status" value="1"/>
</dbReference>
<proteinExistence type="inferred from homology"/>
<feature type="transmembrane region" description="Helical" evidence="12">
    <location>
        <begin position="312"/>
        <end position="332"/>
    </location>
</feature>
<evidence type="ECO:0000256" key="6">
    <source>
        <dbReference type="ARBA" id="ARBA00022692"/>
    </source>
</evidence>
<keyword evidence="6 12" id="KW-0812">Transmembrane</keyword>
<evidence type="ECO:0000313" key="14">
    <source>
        <dbReference type="Proteomes" id="UP000184485"/>
    </source>
</evidence>
<comment type="similarity">
    <text evidence="2">Belongs to the CorA metal ion transporter (MIT) (TC 1.A.35) family.</text>
</comment>
<protein>
    <submittedName>
        <fullName evidence="13">Zinc transporter</fullName>
    </submittedName>
</protein>
<dbReference type="InterPro" id="IPR045863">
    <property type="entry name" value="CorA_TM1_TM2"/>
</dbReference>
<evidence type="ECO:0000256" key="12">
    <source>
        <dbReference type="SAM" id="Phobius"/>
    </source>
</evidence>
<keyword evidence="5" id="KW-0997">Cell inner membrane</keyword>
<dbReference type="GO" id="GO:0000287">
    <property type="term" value="F:magnesium ion binding"/>
    <property type="evidence" value="ECO:0007669"/>
    <property type="project" value="TreeGrafter"/>
</dbReference>
<dbReference type="Proteomes" id="UP000184485">
    <property type="component" value="Unassembled WGS sequence"/>
</dbReference>
<keyword evidence="7" id="KW-0862">Zinc</keyword>
<dbReference type="AlphaFoldDB" id="A0A1M5H438"/>
<dbReference type="EMBL" id="FQUP01000003">
    <property type="protein sequence ID" value="SHG10779.1"/>
    <property type="molecule type" value="Genomic_DNA"/>
</dbReference>